<keyword evidence="7" id="KW-0119">Carbohydrate metabolism</keyword>
<reference evidence="14" key="1">
    <citation type="submission" date="2019-03" db="EMBL/GenBank/DDBJ databases">
        <title>Snf2 controls pulcherriminic acid biosynthesis and connects pigmentation and antifungal activity of the yeast Metschnikowia pulcherrima.</title>
        <authorList>
            <person name="Gore-Lloyd D."/>
            <person name="Sumann I."/>
            <person name="Brachmann A.O."/>
            <person name="Schneeberger K."/>
            <person name="Ortiz-Merino R.A."/>
            <person name="Moreno-Beltran M."/>
            <person name="Schlaefli M."/>
            <person name="Kirner P."/>
            <person name="Santos Kron A."/>
            <person name="Wolfe K.H."/>
            <person name="Piel J."/>
            <person name="Ahrens C.H."/>
            <person name="Henk D."/>
            <person name="Freimoser F.M."/>
        </authorList>
    </citation>
    <scope>NUCLEOTIDE SEQUENCE [LARGE SCALE GENOMIC DNA]</scope>
    <source>
        <strain evidence="14">APC 1.2</strain>
    </source>
</reference>
<keyword evidence="14" id="KW-1185">Reference proteome</keyword>
<gene>
    <name evidence="13" type="ORF">METSCH_A13820</name>
</gene>
<proteinExistence type="inferred from homology"/>
<comment type="subcellular location">
    <subcellularLocation>
        <location evidence="1">Secreted</location>
        <location evidence="1">Cell wall</location>
    </subcellularLocation>
</comment>
<feature type="chain" id="PRO_5020394395" evidence="12">
    <location>
        <begin position="22"/>
        <end position="444"/>
    </location>
</feature>
<keyword evidence="9" id="KW-0961">Cell wall biogenesis/degradation</keyword>
<evidence type="ECO:0000256" key="3">
    <source>
        <dbReference type="ARBA" id="ARBA00022512"/>
    </source>
</evidence>
<dbReference type="PANTHER" id="PTHR31316:SF0">
    <property type="entry name" value="SECRETED BETA-GLUCOSIDASE SIM1-RELATED"/>
    <property type="match status" value="1"/>
</dbReference>
<dbReference type="Proteomes" id="UP000292447">
    <property type="component" value="Chromosome I"/>
</dbReference>
<keyword evidence="10" id="KW-0624">Polysaccharide degradation</keyword>
<evidence type="ECO:0000256" key="2">
    <source>
        <dbReference type="ARBA" id="ARBA00010579"/>
    </source>
</evidence>
<keyword evidence="6" id="KW-0378">Hydrolase</keyword>
<evidence type="ECO:0000256" key="10">
    <source>
        <dbReference type="ARBA" id="ARBA00023326"/>
    </source>
</evidence>
<dbReference type="GO" id="GO:0009277">
    <property type="term" value="C:fungal-type cell wall"/>
    <property type="evidence" value="ECO:0007669"/>
    <property type="project" value="TreeGrafter"/>
</dbReference>
<dbReference type="AlphaFoldDB" id="A0A4P6XKQ2"/>
<evidence type="ECO:0000256" key="6">
    <source>
        <dbReference type="ARBA" id="ARBA00022801"/>
    </source>
</evidence>
<dbReference type="GO" id="GO:0000272">
    <property type="term" value="P:polysaccharide catabolic process"/>
    <property type="evidence" value="ECO:0007669"/>
    <property type="project" value="UniProtKB-KW"/>
</dbReference>
<dbReference type="GO" id="GO:0016798">
    <property type="term" value="F:hydrolase activity, acting on glycosyl bonds"/>
    <property type="evidence" value="ECO:0007669"/>
    <property type="project" value="UniProtKB-KW"/>
</dbReference>
<dbReference type="EMBL" id="CP034456">
    <property type="protein sequence ID" value="QBM86736.1"/>
    <property type="molecule type" value="Genomic_DNA"/>
</dbReference>
<dbReference type="PANTHER" id="PTHR31316">
    <property type="entry name" value="BETA-GLUCOSIDASE-LIKE PROTEIN NCA3, MITOCHONDRIAL-RELATED"/>
    <property type="match status" value="1"/>
</dbReference>
<dbReference type="GO" id="GO:0031505">
    <property type="term" value="P:fungal-type cell wall organization"/>
    <property type="evidence" value="ECO:0007669"/>
    <property type="project" value="TreeGrafter"/>
</dbReference>
<evidence type="ECO:0000256" key="4">
    <source>
        <dbReference type="ARBA" id="ARBA00022525"/>
    </source>
</evidence>
<dbReference type="InterPro" id="IPR005556">
    <property type="entry name" value="SUN"/>
</dbReference>
<feature type="compositionally biased region" description="Low complexity" evidence="11">
    <location>
        <begin position="119"/>
        <end position="134"/>
    </location>
</feature>
<accession>A0A4P6XKQ2</accession>
<feature type="compositionally biased region" description="Low complexity" evidence="11">
    <location>
        <begin position="146"/>
        <end position="169"/>
    </location>
</feature>
<name>A0A4P6XKQ2_9ASCO</name>
<evidence type="ECO:0000256" key="5">
    <source>
        <dbReference type="ARBA" id="ARBA00022729"/>
    </source>
</evidence>
<evidence type="ECO:0000256" key="1">
    <source>
        <dbReference type="ARBA" id="ARBA00004191"/>
    </source>
</evidence>
<evidence type="ECO:0000256" key="9">
    <source>
        <dbReference type="ARBA" id="ARBA00023316"/>
    </source>
</evidence>
<organism evidence="13 14">
    <name type="scientific">Metschnikowia aff. pulcherrima</name>
    <dbReference type="NCBI Taxonomy" id="2163413"/>
    <lineage>
        <taxon>Eukaryota</taxon>
        <taxon>Fungi</taxon>
        <taxon>Dikarya</taxon>
        <taxon>Ascomycota</taxon>
        <taxon>Saccharomycotina</taxon>
        <taxon>Pichiomycetes</taxon>
        <taxon>Metschnikowiaceae</taxon>
        <taxon>Metschnikowia</taxon>
    </lineage>
</organism>
<dbReference type="Pfam" id="PF03856">
    <property type="entry name" value="SUN"/>
    <property type="match status" value="1"/>
</dbReference>
<evidence type="ECO:0000313" key="13">
    <source>
        <dbReference type="EMBL" id="QBM86736.1"/>
    </source>
</evidence>
<protein>
    <submittedName>
        <fullName evidence="13">Uncharacterized protein</fullName>
    </submittedName>
</protein>
<feature type="region of interest" description="Disordered" evidence="11">
    <location>
        <begin position="146"/>
        <end position="175"/>
    </location>
</feature>
<dbReference type="GO" id="GO:0009986">
    <property type="term" value="C:cell surface"/>
    <property type="evidence" value="ECO:0007669"/>
    <property type="project" value="TreeGrafter"/>
</dbReference>
<keyword evidence="8" id="KW-0326">Glycosidase</keyword>
<feature type="region of interest" description="Disordered" evidence="11">
    <location>
        <begin position="109"/>
        <end position="134"/>
    </location>
</feature>
<evidence type="ECO:0000256" key="12">
    <source>
        <dbReference type="SAM" id="SignalP"/>
    </source>
</evidence>
<keyword evidence="3" id="KW-0134">Cell wall</keyword>
<evidence type="ECO:0000256" key="11">
    <source>
        <dbReference type="SAM" id="MobiDB-lite"/>
    </source>
</evidence>
<keyword evidence="4" id="KW-0964">Secreted</keyword>
<evidence type="ECO:0000256" key="8">
    <source>
        <dbReference type="ARBA" id="ARBA00023295"/>
    </source>
</evidence>
<feature type="signal peptide" evidence="12">
    <location>
        <begin position="1"/>
        <end position="21"/>
    </location>
</feature>
<keyword evidence="5 12" id="KW-0732">Signal</keyword>
<dbReference type="InterPro" id="IPR051526">
    <property type="entry name" value="Beta-Glucosidase_SUN"/>
</dbReference>
<evidence type="ECO:0000256" key="7">
    <source>
        <dbReference type="ARBA" id="ARBA00023277"/>
    </source>
</evidence>
<evidence type="ECO:0000313" key="14">
    <source>
        <dbReference type="Proteomes" id="UP000292447"/>
    </source>
</evidence>
<comment type="similarity">
    <text evidence="2">Belongs to the SUN family.</text>
</comment>
<dbReference type="STRING" id="2163413.A0A4P6XKQ2"/>
<sequence length="444" mass="45914">MRLSLTSAYALALTLGSITLAAPAVKRDDDECATTQYHLHHKHKRAYVIQTEVITVTVNGKKQASSSTIAASSPFASETQAATQVTPISYSNVQQASQSTSLAQTVQASPTLQTTQSPSIVQIDTSSSTDTSSTLSLSTLTTSINAATTSNSGSTSGSTSTVSADSTSGDLGAFEDPTTEFIDGTIPCGTFPGATGQGIINLDHLGFGGFSGIYHSDTSTGGTCNEGAYCSYACQSGMSKTQWPSEQPSNGVSVGGLLCKGGYLYRTNTDTNYLCEWGVDSAVVVSELSDSVAICRTDYPGTENMVIPTVVDAGGSSILTVVNQESYYHTYAGGKTSAQYYVNNAGVSWTDGCLWGTSGSGVGNWAPLNFGAGYDSGVSYLSLIKNPNNVDAANFNVKIVGESGANTVGTCVYEGGTYTSSTGDNTDGCTLSVVSGRAQFVLYN</sequence>